<keyword evidence="5" id="KW-0472">Membrane</keyword>
<dbReference type="OrthoDB" id="8127at2157"/>
<dbReference type="GO" id="GO:0030295">
    <property type="term" value="F:protein kinase activator activity"/>
    <property type="evidence" value="ECO:0007669"/>
    <property type="project" value="TreeGrafter"/>
</dbReference>
<dbReference type="GO" id="GO:0000156">
    <property type="term" value="F:phosphorelay response regulator activity"/>
    <property type="evidence" value="ECO:0007669"/>
    <property type="project" value="TreeGrafter"/>
</dbReference>
<evidence type="ECO:0000256" key="4">
    <source>
        <dbReference type="ARBA" id="ARBA00022777"/>
    </source>
</evidence>
<reference evidence="7 8" key="1">
    <citation type="submission" date="2016-10" db="EMBL/GenBank/DDBJ databases">
        <authorList>
            <person name="de Groot N.N."/>
        </authorList>
    </citation>
    <scope>NUCLEOTIDE SEQUENCE [LARGE SCALE GENOMIC DNA]</scope>
    <source>
        <strain evidence="8">EB21,IBRC-M 10013,KCTC 4048</strain>
    </source>
</reference>
<evidence type="ECO:0000313" key="7">
    <source>
        <dbReference type="EMBL" id="SDM50410.1"/>
    </source>
</evidence>
<keyword evidence="5" id="KW-1133">Transmembrane helix</keyword>
<evidence type="ECO:0000256" key="5">
    <source>
        <dbReference type="SAM" id="Phobius"/>
    </source>
</evidence>
<dbReference type="Gene3D" id="1.10.287.130">
    <property type="match status" value="1"/>
</dbReference>
<dbReference type="InterPro" id="IPR031621">
    <property type="entry name" value="HisKA_7TM"/>
</dbReference>
<dbReference type="Gene3D" id="3.30.565.10">
    <property type="entry name" value="Histidine kinase-like ATPase, C-terminal domain"/>
    <property type="match status" value="1"/>
</dbReference>
<comment type="catalytic activity">
    <reaction evidence="1">
        <text>ATP + protein L-histidine = ADP + protein N-phospho-L-histidine.</text>
        <dbReference type="EC" id="2.7.13.3"/>
    </reaction>
</comment>
<protein>
    <recommendedName>
        <fullName evidence="2">histidine kinase</fullName>
        <ecNumber evidence="2">2.7.13.3</ecNumber>
    </recommendedName>
</protein>
<evidence type="ECO:0000256" key="2">
    <source>
        <dbReference type="ARBA" id="ARBA00012438"/>
    </source>
</evidence>
<dbReference type="PANTHER" id="PTHR42878">
    <property type="entry name" value="TWO-COMPONENT HISTIDINE KINASE"/>
    <property type="match status" value="1"/>
</dbReference>
<dbReference type="SUPFAM" id="SSF55874">
    <property type="entry name" value="ATPase domain of HSP90 chaperone/DNA topoisomerase II/histidine kinase"/>
    <property type="match status" value="1"/>
</dbReference>
<evidence type="ECO:0000313" key="8">
    <source>
        <dbReference type="Proteomes" id="UP000199370"/>
    </source>
</evidence>
<proteinExistence type="predicted"/>
<feature type="transmembrane region" description="Helical" evidence="5">
    <location>
        <begin position="72"/>
        <end position="91"/>
    </location>
</feature>
<feature type="transmembrane region" description="Helical" evidence="5">
    <location>
        <begin position="44"/>
        <end position="66"/>
    </location>
</feature>
<dbReference type="Proteomes" id="UP000199370">
    <property type="component" value="Unassembled WGS sequence"/>
</dbReference>
<feature type="domain" description="Signal transduction histidine kinase dimerisation/phosphoacceptor" evidence="6">
    <location>
        <begin position="342"/>
        <end position="410"/>
    </location>
</feature>
<dbReference type="SMART" id="SM00388">
    <property type="entry name" value="HisKA"/>
    <property type="match status" value="1"/>
</dbReference>
<name>A0A1G9TRT7_9EURY</name>
<keyword evidence="8" id="KW-1185">Reference proteome</keyword>
<feature type="transmembrane region" description="Helical" evidence="5">
    <location>
        <begin position="209"/>
        <end position="227"/>
    </location>
</feature>
<dbReference type="CDD" id="cd00082">
    <property type="entry name" value="HisKA"/>
    <property type="match status" value="1"/>
</dbReference>
<dbReference type="Pfam" id="PF16927">
    <property type="entry name" value="HisKA_7TM"/>
    <property type="match status" value="1"/>
</dbReference>
<evidence type="ECO:0000256" key="3">
    <source>
        <dbReference type="ARBA" id="ARBA00022679"/>
    </source>
</evidence>
<accession>A0A1G9TRT7</accession>
<dbReference type="EC" id="2.7.13.3" evidence="2"/>
<dbReference type="InterPro" id="IPR003661">
    <property type="entry name" value="HisK_dim/P_dom"/>
</dbReference>
<dbReference type="GO" id="GO:0000155">
    <property type="term" value="F:phosphorelay sensor kinase activity"/>
    <property type="evidence" value="ECO:0007669"/>
    <property type="project" value="InterPro"/>
</dbReference>
<keyword evidence="3" id="KW-0808">Transferase</keyword>
<dbReference type="GO" id="GO:0007234">
    <property type="term" value="P:osmosensory signaling via phosphorelay pathway"/>
    <property type="evidence" value="ECO:0007669"/>
    <property type="project" value="TreeGrafter"/>
</dbReference>
<evidence type="ECO:0000259" key="6">
    <source>
        <dbReference type="SMART" id="SM00388"/>
    </source>
</evidence>
<gene>
    <name evidence="7" type="ORF">SAMN05192554_10392</name>
</gene>
<keyword evidence="5" id="KW-0812">Transmembrane</keyword>
<dbReference type="RefSeq" id="WP_089731603.1">
    <property type="nucleotide sequence ID" value="NZ_FNIA01000003.1"/>
</dbReference>
<dbReference type="PANTHER" id="PTHR42878:SF14">
    <property type="entry name" value="OSMOLARITY TWO-COMPONENT SYSTEM PROTEIN SSK1"/>
    <property type="match status" value="1"/>
</dbReference>
<keyword evidence="4 7" id="KW-0418">Kinase</keyword>
<dbReference type="SUPFAM" id="SSF47384">
    <property type="entry name" value="Homodimeric domain of signal transducing histidine kinase"/>
    <property type="match status" value="1"/>
</dbReference>
<sequence length="560" mass="59954">MEPLPDVSTVRIGYVLAFTVATVATLGSVPRARTIDHEGTRRGLVGVLVASGLWAATHAAFVALPPGEPARVVYIGGLAVGFSTVFAWLYFCSAYTGRDLHRDPVLRRVGLGTYLAVVLVKLTNPLHGYYFTVEPVSTPFSHLAVQQGVLHWVATGLSYVLAGVGLFMLFERFRDANYDTRGVSGLVALTAVPVAADLLGYATPVLLDVIYAPLGVAAFAVGVLYVYDDRFLSVQLTGDVGDGIVLLDDDRRVVEANDGARVLFPDLRGASGRPASAVDGLSAALDADGSIVDRPVDGETRHFLVNASSFSLGGSDIGRLLLFSDVTRIERERREVARHNDQLEGFTEGIRHELRNAVAVVEGYVDLAADRLDAGEVTRANEALQEASGMAARMSRTVDDLATVAEHGRTVDDTTWVDFRDAVAEARDQVDTGDASVVVVGDGQVAADPTRLQQLFENALRFASREGSTTVRLELREDGFVVTDDGTTDPDADPEAFFDYGDAVPTASATVTLPTVRTLARVHGWSATVDTTYETGVRVVVEGVDVRLVEAETEAAADER</sequence>
<dbReference type="InterPro" id="IPR050351">
    <property type="entry name" value="BphY/WalK/GraS-like"/>
</dbReference>
<feature type="transmembrane region" description="Helical" evidence="5">
    <location>
        <begin position="150"/>
        <end position="170"/>
    </location>
</feature>
<dbReference type="InterPro" id="IPR036097">
    <property type="entry name" value="HisK_dim/P_sf"/>
</dbReference>
<dbReference type="AlphaFoldDB" id="A0A1G9TRT7"/>
<dbReference type="STRING" id="996166.SAMN05192554_10392"/>
<dbReference type="InterPro" id="IPR036890">
    <property type="entry name" value="HATPase_C_sf"/>
</dbReference>
<feature type="transmembrane region" description="Helical" evidence="5">
    <location>
        <begin position="111"/>
        <end position="130"/>
    </location>
</feature>
<dbReference type="EMBL" id="FNIA01000003">
    <property type="protein sequence ID" value="SDM50410.1"/>
    <property type="molecule type" value="Genomic_DNA"/>
</dbReference>
<organism evidence="7 8">
    <name type="scientific">Haloarchaeobius iranensis</name>
    <dbReference type="NCBI Taxonomy" id="996166"/>
    <lineage>
        <taxon>Archaea</taxon>
        <taxon>Methanobacteriati</taxon>
        <taxon>Methanobacteriota</taxon>
        <taxon>Stenosarchaea group</taxon>
        <taxon>Halobacteria</taxon>
        <taxon>Halobacteriales</taxon>
        <taxon>Halorubellaceae</taxon>
        <taxon>Haloarchaeobius</taxon>
    </lineage>
</organism>
<evidence type="ECO:0000256" key="1">
    <source>
        <dbReference type="ARBA" id="ARBA00000085"/>
    </source>
</evidence>
<feature type="transmembrane region" description="Helical" evidence="5">
    <location>
        <begin position="182"/>
        <end position="203"/>
    </location>
</feature>
<feature type="transmembrane region" description="Helical" evidence="5">
    <location>
        <begin position="12"/>
        <end position="32"/>
    </location>
</feature>